<feature type="transmembrane region" description="Helical" evidence="8">
    <location>
        <begin position="89"/>
        <end position="111"/>
    </location>
</feature>
<name>A0ABP6G7R1_9ACTN</name>
<dbReference type="Gene3D" id="1.20.1560.10">
    <property type="entry name" value="ABC transporter type 1, transmembrane domain"/>
    <property type="match status" value="1"/>
</dbReference>
<dbReference type="PANTHER" id="PTHR43394">
    <property type="entry name" value="ATP-DEPENDENT PERMEASE MDL1, MITOCHONDRIAL"/>
    <property type="match status" value="1"/>
</dbReference>
<dbReference type="PROSITE" id="PS50893">
    <property type="entry name" value="ABC_TRANSPORTER_2"/>
    <property type="match status" value="1"/>
</dbReference>
<feature type="region of interest" description="Disordered" evidence="7">
    <location>
        <begin position="346"/>
        <end position="375"/>
    </location>
</feature>
<gene>
    <name evidence="11" type="ORF">GCM10010439_02070</name>
</gene>
<evidence type="ECO:0000256" key="2">
    <source>
        <dbReference type="ARBA" id="ARBA00022692"/>
    </source>
</evidence>
<feature type="transmembrane region" description="Helical" evidence="8">
    <location>
        <begin position="42"/>
        <end position="60"/>
    </location>
</feature>
<dbReference type="GO" id="GO:0005524">
    <property type="term" value="F:ATP binding"/>
    <property type="evidence" value="ECO:0007669"/>
    <property type="project" value="UniProtKB-KW"/>
</dbReference>
<dbReference type="EMBL" id="BAAATZ010000002">
    <property type="protein sequence ID" value="GAA2718656.1"/>
    <property type="molecule type" value="Genomic_DNA"/>
</dbReference>
<dbReference type="Pfam" id="PF00005">
    <property type="entry name" value="ABC_tran"/>
    <property type="match status" value="1"/>
</dbReference>
<comment type="subcellular location">
    <subcellularLocation>
        <location evidence="1">Cell membrane</location>
        <topology evidence="1">Multi-pass membrane protein</topology>
    </subcellularLocation>
</comment>
<dbReference type="InterPro" id="IPR003439">
    <property type="entry name" value="ABC_transporter-like_ATP-bd"/>
</dbReference>
<feature type="compositionally biased region" description="Acidic residues" evidence="7">
    <location>
        <begin position="346"/>
        <end position="358"/>
    </location>
</feature>
<keyword evidence="5 8" id="KW-1133">Transmembrane helix</keyword>
<dbReference type="RefSeq" id="WP_344448141.1">
    <property type="nucleotide sequence ID" value="NZ_BAAATZ010000002.1"/>
</dbReference>
<evidence type="ECO:0000259" key="9">
    <source>
        <dbReference type="PROSITE" id="PS50893"/>
    </source>
</evidence>
<dbReference type="InterPro" id="IPR039421">
    <property type="entry name" value="Type_1_exporter"/>
</dbReference>
<dbReference type="PROSITE" id="PS50929">
    <property type="entry name" value="ABC_TM1F"/>
    <property type="match status" value="1"/>
</dbReference>
<keyword evidence="3" id="KW-0547">Nucleotide-binding</keyword>
<dbReference type="CDD" id="cd03254">
    <property type="entry name" value="ABCC_Glucan_exporter_like"/>
    <property type="match status" value="1"/>
</dbReference>
<proteinExistence type="predicted"/>
<dbReference type="SUPFAM" id="SSF52540">
    <property type="entry name" value="P-loop containing nucleoside triphosphate hydrolases"/>
    <property type="match status" value="1"/>
</dbReference>
<feature type="domain" description="ABC transporter" evidence="9">
    <location>
        <begin position="378"/>
        <end position="612"/>
    </location>
</feature>
<feature type="domain" description="ABC transmembrane type-1" evidence="10">
    <location>
        <begin position="45"/>
        <end position="332"/>
    </location>
</feature>
<dbReference type="Gene3D" id="3.40.50.300">
    <property type="entry name" value="P-loop containing nucleotide triphosphate hydrolases"/>
    <property type="match status" value="1"/>
</dbReference>
<evidence type="ECO:0000256" key="6">
    <source>
        <dbReference type="ARBA" id="ARBA00023136"/>
    </source>
</evidence>
<keyword evidence="4 11" id="KW-0067">ATP-binding</keyword>
<feature type="compositionally biased region" description="Gly residues" evidence="7">
    <location>
        <begin position="366"/>
        <end position="375"/>
    </location>
</feature>
<dbReference type="InterPro" id="IPR017871">
    <property type="entry name" value="ABC_transporter-like_CS"/>
</dbReference>
<dbReference type="PANTHER" id="PTHR43394:SF1">
    <property type="entry name" value="ATP-BINDING CASSETTE SUB-FAMILY B MEMBER 10, MITOCHONDRIAL"/>
    <property type="match status" value="1"/>
</dbReference>
<dbReference type="CDD" id="cd18547">
    <property type="entry name" value="ABC_6TM_Tm288_like"/>
    <property type="match status" value="1"/>
</dbReference>
<accession>A0ABP6G7R1</accession>
<evidence type="ECO:0000256" key="5">
    <source>
        <dbReference type="ARBA" id="ARBA00022989"/>
    </source>
</evidence>
<dbReference type="Proteomes" id="UP001501842">
    <property type="component" value="Unassembled WGS sequence"/>
</dbReference>
<protein>
    <submittedName>
        <fullName evidence="11">ABC transporter ATP-binding protein</fullName>
    </submittedName>
</protein>
<dbReference type="PROSITE" id="PS00211">
    <property type="entry name" value="ABC_TRANSPORTER_1"/>
    <property type="match status" value="1"/>
</dbReference>
<evidence type="ECO:0000256" key="3">
    <source>
        <dbReference type="ARBA" id="ARBA00022741"/>
    </source>
</evidence>
<evidence type="ECO:0000256" key="7">
    <source>
        <dbReference type="SAM" id="MobiDB-lite"/>
    </source>
</evidence>
<organism evidence="11 12">
    <name type="scientific">Actinocorallia aurantiaca</name>
    <dbReference type="NCBI Taxonomy" id="46204"/>
    <lineage>
        <taxon>Bacteria</taxon>
        <taxon>Bacillati</taxon>
        <taxon>Actinomycetota</taxon>
        <taxon>Actinomycetes</taxon>
        <taxon>Streptosporangiales</taxon>
        <taxon>Thermomonosporaceae</taxon>
        <taxon>Actinocorallia</taxon>
    </lineage>
</organism>
<dbReference type="InterPro" id="IPR003593">
    <property type="entry name" value="AAA+_ATPase"/>
</dbReference>
<evidence type="ECO:0000256" key="1">
    <source>
        <dbReference type="ARBA" id="ARBA00004651"/>
    </source>
</evidence>
<evidence type="ECO:0000259" key="10">
    <source>
        <dbReference type="PROSITE" id="PS50929"/>
    </source>
</evidence>
<evidence type="ECO:0000313" key="11">
    <source>
        <dbReference type="EMBL" id="GAA2718656.1"/>
    </source>
</evidence>
<evidence type="ECO:0000256" key="8">
    <source>
        <dbReference type="SAM" id="Phobius"/>
    </source>
</evidence>
<keyword evidence="2 8" id="KW-0812">Transmembrane</keyword>
<keyword evidence="6 8" id="KW-0472">Membrane</keyword>
<keyword evidence="12" id="KW-1185">Reference proteome</keyword>
<comment type="caution">
    <text evidence="11">The sequence shown here is derived from an EMBL/GenBank/DDBJ whole genome shotgun (WGS) entry which is preliminary data.</text>
</comment>
<evidence type="ECO:0000313" key="12">
    <source>
        <dbReference type="Proteomes" id="UP001501842"/>
    </source>
</evidence>
<sequence length="619" mass="67000">MTEKTPAFRGPAAFLNAPAEKSRDAARTGRRLLGLLRPEGKLIGLALLSTLASVVCAVAAPKVMGRVTDLIYNGVTTGSPIDFAGIRDVLLWLLALYLTSAFFLLLQGRVLSRLVQRSMYRLRDRAQAKLPRLPLRYFDEQPRGDLLSRVTNDVDNLSQTLSQTLGQVLNAVLTLVGVLAMMFWISPLLSVIALVVIPVSLSAAKRIAERAKPRFLEQWGTTGKLNGHVEEVFTGHALVRLFGRNEEAARRFTEYNEGLYRASFKAQFVSGLARPATMLLGNVGYLMVAVIGAYRVASGSLTLGDVQAFVQYSQQATQGVSQAASLVNLLQSGLASAERVFSLLDEPEQSPDPDEPEQSPEPRRPGGAGGPGGPRSGVEFERVSFGYVPGRPLIRDLSLTAAPGQTVAIVGPTGAGKTTLVNLLLRFYELDAGRITLDGVDITAMPRRELRSATGMVLQDAWLFQGTIAENIAYGKENATREEIERAARAAHVDRFAATLPDGYDTVLDDESSGVSSGEKQLITIARAFLADPRILILDEATSSVDTRTELLVQRAMNDLRRGRTSFVIAHRLSTIRDADLILVLESGRVVEQGDHGELLALGGSYAALHDAQFARVAP</sequence>
<dbReference type="InterPro" id="IPR027417">
    <property type="entry name" value="P-loop_NTPase"/>
</dbReference>
<dbReference type="SUPFAM" id="SSF90123">
    <property type="entry name" value="ABC transporter transmembrane region"/>
    <property type="match status" value="1"/>
</dbReference>
<reference evidence="12" key="1">
    <citation type="journal article" date="2019" name="Int. J. Syst. Evol. Microbiol.">
        <title>The Global Catalogue of Microorganisms (GCM) 10K type strain sequencing project: providing services to taxonomists for standard genome sequencing and annotation.</title>
        <authorList>
            <consortium name="The Broad Institute Genomics Platform"/>
            <consortium name="The Broad Institute Genome Sequencing Center for Infectious Disease"/>
            <person name="Wu L."/>
            <person name="Ma J."/>
        </authorList>
    </citation>
    <scope>NUCLEOTIDE SEQUENCE [LARGE SCALE GENOMIC DNA]</scope>
    <source>
        <strain evidence="12">JCM 8201</strain>
    </source>
</reference>
<dbReference type="InterPro" id="IPR011527">
    <property type="entry name" value="ABC1_TM_dom"/>
</dbReference>
<evidence type="ECO:0000256" key="4">
    <source>
        <dbReference type="ARBA" id="ARBA00022840"/>
    </source>
</evidence>
<dbReference type="InterPro" id="IPR036640">
    <property type="entry name" value="ABC1_TM_sf"/>
</dbReference>
<dbReference type="SMART" id="SM00382">
    <property type="entry name" value="AAA"/>
    <property type="match status" value="1"/>
</dbReference>
<dbReference type="Pfam" id="PF00664">
    <property type="entry name" value="ABC_membrane"/>
    <property type="match status" value="1"/>
</dbReference>